<dbReference type="InterPro" id="IPR057559">
    <property type="entry name" value="SAM_6"/>
</dbReference>
<name>A0A484FXH9_COLOR</name>
<evidence type="ECO:0000313" key="3">
    <source>
        <dbReference type="EMBL" id="TDZ22710.1"/>
    </source>
</evidence>
<proteinExistence type="predicted"/>
<dbReference type="OrthoDB" id="3647246at2759"/>
<dbReference type="EMBL" id="AMCV02000009">
    <property type="protein sequence ID" value="TDZ22710.1"/>
    <property type="molecule type" value="Genomic_DNA"/>
</dbReference>
<dbReference type="AlphaFoldDB" id="A0A484FXH9"/>
<dbReference type="Pfam" id="PF23394">
    <property type="entry name" value="DUF7102"/>
    <property type="match status" value="1"/>
</dbReference>
<evidence type="ECO:0000259" key="2">
    <source>
        <dbReference type="Pfam" id="PF23395"/>
    </source>
</evidence>
<comment type="caution">
    <text evidence="3">The sequence shown here is derived from an EMBL/GenBank/DDBJ whole genome shotgun (WGS) entry which is preliminary data.</text>
</comment>
<feature type="domain" description="SAM-like" evidence="2">
    <location>
        <begin position="646"/>
        <end position="706"/>
    </location>
</feature>
<accession>A0A484FXH9</accession>
<dbReference type="Pfam" id="PF23395">
    <property type="entry name" value="SAM_6"/>
    <property type="match status" value="1"/>
</dbReference>
<feature type="domain" description="DUF7102" evidence="1">
    <location>
        <begin position="541"/>
        <end position="634"/>
    </location>
</feature>
<keyword evidence="4" id="KW-1185">Reference proteome</keyword>
<reference evidence="4" key="2">
    <citation type="journal article" date="2019" name="Mol. Plant Microbe Interact.">
        <title>Genome sequence resources for four phytopathogenic fungi from the Colletotrichum orbiculare species complex.</title>
        <authorList>
            <person name="Gan P."/>
            <person name="Tsushima A."/>
            <person name="Narusaka M."/>
            <person name="Narusaka Y."/>
            <person name="Takano Y."/>
            <person name="Kubo Y."/>
            <person name="Shirasu K."/>
        </authorList>
    </citation>
    <scope>GENOME REANNOTATION</scope>
    <source>
        <strain evidence="4">104-T / ATCC 96160 / CBS 514.97 / LARS 414 / MAFF 240422</strain>
    </source>
</reference>
<protein>
    <submittedName>
        <fullName evidence="3">Uncharacterized protein</fullName>
    </submittedName>
</protein>
<sequence>MAQNLIGVDDHDDMAKLAVRASIPQFRSFETVRKLETPVLRSDIRHDIKIFNKGIATTMQYEFFHKQNPLPLEPVDEDKDEGLGLPKSAKHFHDQLSKGAEPHGLDLIDDAAAHVEGLTSPIWQSQDLQDLINMELDAIQTRARTMSPPLMAPPLESSDEKEPFVPDSDVCMVDPVSYPASLLDSDLEAVEQKLVETSVDSCLSDVDIDDLIGITHDPGRSQLSPRVSQDTLVEIEPPIFPLAREGSDINEAEASCRALIKSWREITRSRERGTFADTDEESPFEAQFNLLCETKADEMTRKCEQEQIHVADATARIQAPVMDFSEPVPEWHEGSKDARSMFRWIRQRYQDLFRITSWPRSRTETTDLRWIPFLTAVTPINSKESVGDDRMVLELLDRRGVPLPTSADYVKQKRGLKILIDDEEYEPSGASNPTTLHLGFGGLGDDIMNLIRKRKTPHITHDEAIHDDSPTAVHKAQRQANRLNASRRRDGGLFVGENECNAAAKLLQNYMQMNPAKNKKPGVAQRSTANPPVLPNNFSPPLPGAKIQLSQLRERVTRTAPRYGRLIILVSEDNKTNEDLGTMDETSAAAYNSFLAFALSLGNTAGCRIRVIYVGGGGQTLETWTCALVSYHVKENAPQARRLLYEDETEWEVFLRGAGCNIYAAQVIVAVFKGMYQGQDERPLVRFLRMGTAERTKILAPFVGASTAGGGRPSLVDRVSARLG</sequence>
<evidence type="ECO:0000313" key="4">
    <source>
        <dbReference type="Proteomes" id="UP000014480"/>
    </source>
</evidence>
<evidence type="ECO:0000259" key="1">
    <source>
        <dbReference type="Pfam" id="PF23394"/>
    </source>
</evidence>
<gene>
    <name evidence="3" type="ORF">Cob_v004298</name>
</gene>
<dbReference type="Proteomes" id="UP000014480">
    <property type="component" value="Unassembled WGS sequence"/>
</dbReference>
<organism evidence="3 4">
    <name type="scientific">Colletotrichum orbiculare (strain 104-T / ATCC 96160 / CBS 514.97 / LARS 414 / MAFF 240422)</name>
    <name type="common">Cucumber anthracnose fungus</name>
    <name type="synonym">Colletotrichum lagenarium</name>
    <dbReference type="NCBI Taxonomy" id="1213857"/>
    <lineage>
        <taxon>Eukaryota</taxon>
        <taxon>Fungi</taxon>
        <taxon>Dikarya</taxon>
        <taxon>Ascomycota</taxon>
        <taxon>Pezizomycotina</taxon>
        <taxon>Sordariomycetes</taxon>
        <taxon>Hypocreomycetidae</taxon>
        <taxon>Glomerellales</taxon>
        <taxon>Glomerellaceae</taxon>
        <taxon>Colletotrichum</taxon>
        <taxon>Colletotrichum orbiculare species complex</taxon>
    </lineage>
</organism>
<reference evidence="4" key="1">
    <citation type="journal article" date="2013" name="New Phytol.">
        <title>Comparative genomic and transcriptomic analyses reveal the hemibiotrophic stage shift of Colletotrichum fungi.</title>
        <authorList>
            <person name="Gan P."/>
            <person name="Ikeda K."/>
            <person name="Irieda H."/>
            <person name="Narusaka M."/>
            <person name="O'Connell R.J."/>
            <person name="Narusaka Y."/>
            <person name="Takano Y."/>
            <person name="Kubo Y."/>
            <person name="Shirasu K."/>
        </authorList>
    </citation>
    <scope>NUCLEOTIDE SEQUENCE [LARGE SCALE GENOMIC DNA]</scope>
    <source>
        <strain evidence="4">104-T / ATCC 96160 / CBS 514.97 / LARS 414 / MAFF 240422</strain>
    </source>
</reference>
<dbReference type="InterPro" id="IPR055528">
    <property type="entry name" value="DUF7102"/>
</dbReference>